<dbReference type="PANTHER" id="PTHR11439">
    <property type="entry name" value="GAG-POL-RELATED RETROTRANSPOSON"/>
    <property type="match status" value="1"/>
</dbReference>
<protein>
    <submittedName>
        <fullName evidence="1">Polyprotein</fullName>
    </submittedName>
</protein>
<dbReference type="EMBL" id="NCKW01006412">
    <property type="protein sequence ID" value="POM71774.1"/>
    <property type="molecule type" value="Genomic_DNA"/>
</dbReference>
<dbReference type="PANTHER" id="PTHR11439:SF440">
    <property type="entry name" value="INTEGRASE CATALYTIC DOMAIN-CONTAINING PROTEIN"/>
    <property type="match status" value="1"/>
</dbReference>
<accession>A0A2P4Y1U4</accession>
<dbReference type="OrthoDB" id="1113209at2759"/>
<organism evidence="1 2">
    <name type="scientific">Phytophthora palmivora</name>
    <dbReference type="NCBI Taxonomy" id="4796"/>
    <lineage>
        <taxon>Eukaryota</taxon>
        <taxon>Sar</taxon>
        <taxon>Stramenopiles</taxon>
        <taxon>Oomycota</taxon>
        <taxon>Peronosporomycetes</taxon>
        <taxon>Peronosporales</taxon>
        <taxon>Peronosporaceae</taxon>
        <taxon>Phytophthora</taxon>
    </lineage>
</organism>
<sequence>MVALSSTEAEYMALNDCIKEVVWMRRLLKDIGAEQHGSTMIYEDNQGAMALANSVGYQARTKHIDIRYHFIREKVASGEVELTYEESKNQLADFLTKGLSMKMLHYLLKQTNMGPKLETSN</sequence>
<dbReference type="Proteomes" id="UP000237271">
    <property type="component" value="Unassembled WGS sequence"/>
</dbReference>
<reference evidence="1 2" key="1">
    <citation type="journal article" date="2017" name="Genome Biol. Evol.">
        <title>Phytophthora megakarya and P. palmivora, closely related causal agents of cacao black pod rot, underwent increases in genome sizes and gene numbers by different mechanisms.</title>
        <authorList>
            <person name="Ali S.S."/>
            <person name="Shao J."/>
            <person name="Lary D.J."/>
            <person name="Kronmiller B."/>
            <person name="Shen D."/>
            <person name="Strem M.D."/>
            <person name="Amoako-Attah I."/>
            <person name="Akrofi A.Y."/>
            <person name="Begoude B.A."/>
            <person name="Ten Hoopen G.M."/>
            <person name="Coulibaly K."/>
            <person name="Kebe B.I."/>
            <person name="Melnick R.L."/>
            <person name="Guiltinan M.J."/>
            <person name="Tyler B.M."/>
            <person name="Meinhardt L.W."/>
            <person name="Bailey B.A."/>
        </authorList>
    </citation>
    <scope>NUCLEOTIDE SEQUENCE [LARGE SCALE GENOMIC DNA]</scope>
    <source>
        <strain evidence="2">sbr112.9</strain>
    </source>
</reference>
<evidence type="ECO:0000313" key="2">
    <source>
        <dbReference type="Proteomes" id="UP000237271"/>
    </source>
</evidence>
<evidence type="ECO:0000313" key="1">
    <source>
        <dbReference type="EMBL" id="POM71774.1"/>
    </source>
</evidence>
<comment type="caution">
    <text evidence="1">The sequence shown here is derived from an EMBL/GenBank/DDBJ whole genome shotgun (WGS) entry which is preliminary data.</text>
</comment>
<proteinExistence type="predicted"/>
<dbReference type="CDD" id="cd09272">
    <property type="entry name" value="RNase_HI_RT_Ty1"/>
    <property type="match status" value="1"/>
</dbReference>
<dbReference type="AlphaFoldDB" id="A0A2P4Y1U4"/>
<name>A0A2P4Y1U4_9STRA</name>
<keyword evidence="2" id="KW-1185">Reference proteome</keyword>
<gene>
    <name evidence="1" type="ORF">PHPALM_11609</name>
</gene>